<organism evidence="9 10">
    <name type="scientific">Xanthoceras sorbifolium</name>
    <dbReference type="NCBI Taxonomy" id="99658"/>
    <lineage>
        <taxon>Eukaryota</taxon>
        <taxon>Viridiplantae</taxon>
        <taxon>Streptophyta</taxon>
        <taxon>Embryophyta</taxon>
        <taxon>Tracheophyta</taxon>
        <taxon>Spermatophyta</taxon>
        <taxon>Magnoliopsida</taxon>
        <taxon>eudicotyledons</taxon>
        <taxon>Gunneridae</taxon>
        <taxon>Pentapetalae</taxon>
        <taxon>rosids</taxon>
        <taxon>malvids</taxon>
        <taxon>Sapindales</taxon>
        <taxon>Sapindaceae</taxon>
        <taxon>Xanthoceroideae</taxon>
        <taxon>Xanthoceras</taxon>
    </lineage>
</organism>
<feature type="domain" description="MBD" evidence="7">
    <location>
        <begin position="64"/>
        <end position="122"/>
    </location>
</feature>
<comment type="subcellular location">
    <subcellularLocation>
        <location evidence="1">Nucleus</location>
    </subcellularLocation>
</comment>
<dbReference type="InterPro" id="IPR001739">
    <property type="entry name" value="Methyl_CpG_DNA-bd"/>
</dbReference>
<evidence type="ECO:0000256" key="5">
    <source>
        <dbReference type="ARBA" id="ARBA00023242"/>
    </source>
</evidence>
<keyword evidence="5" id="KW-0539">Nucleus</keyword>
<evidence type="ECO:0000313" key="9">
    <source>
        <dbReference type="EMBL" id="KAH7548103.1"/>
    </source>
</evidence>
<evidence type="ECO:0000313" key="8">
    <source>
        <dbReference type="EMBL" id="KAH7548096.1"/>
    </source>
</evidence>
<accession>A0ABQ8H465</accession>
<reference evidence="9 10" key="1">
    <citation type="submission" date="2021-02" db="EMBL/GenBank/DDBJ databases">
        <title>Plant Genome Project.</title>
        <authorList>
            <person name="Zhang R.-G."/>
        </authorList>
    </citation>
    <scope>NUCLEOTIDE SEQUENCE [LARGE SCALE GENOMIC DNA]</scope>
    <source>
        <tissue evidence="9">Leaves</tissue>
    </source>
</reference>
<dbReference type="Proteomes" id="UP000827721">
    <property type="component" value="Unassembled WGS sequence"/>
</dbReference>
<evidence type="ECO:0000256" key="6">
    <source>
        <dbReference type="SAM" id="MobiDB-lite"/>
    </source>
</evidence>
<keyword evidence="4" id="KW-0804">Transcription</keyword>
<proteinExistence type="predicted"/>
<evidence type="ECO:0000256" key="1">
    <source>
        <dbReference type="ARBA" id="ARBA00004123"/>
    </source>
</evidence>
<feature type="region of interest" description="Disordered" evidence="6">
    <location>
        <begin position="1"/>
        <end position="25"/>
    </location>
</feature>
<sequence length="122" mass="14144">MENNSAERPNEPAANNSSTTADVNNSHRYEARIFSRASMTTLAKILERRRGGRRPSNRARSFFYDNSCPVYSWLLPGWVAEDRHMDHGRVYRYFYDPSGSQYRTQDEVLHAWAESGLIILDL</sequence>
<dbReference type="EMBL" id="JAFEMO010000014">
    <property type="protein sequence ID" value="KAH7548096.1"/>
    <property type="molecule type" value="Genomic_DNA"/>
</dbReference>
<evidence type="ECO:0000256" key="2">
    <source>
        <dbReference type="ARBA" id="ARBA00023015"/>
    </source>
</evidence>
<dbReference type="PROSITE" id="PS50982">
    <property type="entry name" value="MBD"/>
    <property type="match status" value="1"/>
</dbReference>
<dbReference type="InterPro" id="IPR016177">
    <property type="entry name" value="DNA-bd_dom_sf"/>
</dbReference>
<evidence type="ECO:0000256" key="4">
    <source>
        <dbReference type="ARBA" id="ARBA00023163"/>
    </source>
</evidence>
<keyword evidence="3" id="KW-0238">DNA-binding</keyword>
<evidence type="ECO:0000259" key="7">
    <source>
        <dbReference type="PROSITE" id="PS50982"/>
    </source>
</evidence>
<feature type="compositionally biased region" description="Polar residues" evidence="6">
    <location>
        <begin position="1"/>
        <end position="24"/>
    </location>
</feature>
<keyword evidence="2" id="KW-0805">Transcription regulation</keyword>
<evidence type="ECO:0000256" key="3">
    <source>
        <dbReference type="ARBA" id="ARBA00023125"/>
    </source>
</evidence>
<dbReference type="EMBL" id="JAFEMO010000014">
    <property type="protein sequence ID" value="KAH7548103.1"/>
    <property type="molecule type" value="Genomic_DNA"/>
</dbReference>
<comment type="caution">
    <text evidence="9">The sequence shown here is derived from an EMBL/GenBank/DDBJ whole genome shotgun (WGS) entry which is preliminary data.</text>
</comment>
<keyword evidence="10" id="KW-1185">Reference proteome</keyword>
<evidence type="ECO:0000313" key="10">
    <source>
        <dbReference type="Proteomes" id="UP000827721"/>
    </source>
</evidence>
<dbReference type="SUPFAM" id="SSF54171">
    <property type="entry name" value="DNA-binding domain"/>
    <property type="match status" value="1"/>
</dbReference>
<gene>
    <name evidence="8" type="ORF">JRO89_XS14G0066600</name>
    <name evidence="9" type="ORF">JRO89_XS14G0067300</name>
</gene>
<name>A0ABQ8H465_9ROSI</name>
<protein>
    <recommendedName>
        <fullName evidence="7">MBD domain-containing protein</fullName>
    </recommendedName>
</protein>